<feature type="transmembrane region" description="Helical" evidence="5">
    <location>
        <begin position="79"/>
        <end position="97"/>
    </location>
</feature>
<evidence type="ECO:0000313" key="8">
    <source>
        <dbReference type="Proteomes" id="UP000749471"/>
    </source>
</evidence>
<dbReference type="RefSeq" id="WP_216517310.1">
    <property type="nucleotide sequence ID" value="NZ_JAHLPM010000003.1"/>
</dbReference>
<keyword evidence="2 5" id="KW-0812">Transmembrane</keyword>
<keyword evidence="8" id="KW-1185">Reference proteome</keyword>
<evidence type="ECO:0000259" key="6">
    <source>
        <dbReference type="Pfam" id="PF01061"/>
    </source>
</evidence>
<evidence type="ECO:0000256" key="5">
    <source>
        <dbReference type="SAM" id="Phobius"/>
    </source>
</evidence>
<evidence type="ECO:0000313" key="7">
    <source>
        <dbReference type="EMBL" id="MBU5437316.1"/>
    </source>
</evidence>
<gene>
    <name evidence="7" type="ORF">KQI42_04805</name>
</gene>
<protein>
    <submittedName>
        <fullName evidence="7">ABC transporter permease</fullName>
    </submittedName>
</protein>
<comment type="subcellular location">
    <subcellularLocation>
        <location evidence="1">Membrane</location>
        <topology evidence="1">Multi-pass membrane protein</topology>
    </subcellularLocation>
</comment>
<name>A0ABS6E410_9FIRM</name>
<keyword evidence="4 5" id="KW-0472">Membrane</keyword>
<dbReference type="InterPro" id="IPR013525">
    <property type="entry name" value="ABC2_TM"/>
</dbReference>
<dbReference type="EMBL" id="JAHLPM010000003">
    <property type="protein sequence ID" value="MBU5437316.1"/>
    <property type="molecule type" value="Genomic_DNA"/>
</dbReference>
<evidence type="ECO:0000256" key="2">
    <source>
        <dbReference type="ARBA" id="ARBA00022692"/>
    </source>
</evidence>
<accession>A0ABS6E410</accession>
<feature type="transmembrane region" description="Helical" evidence="5">
    <location>
        <begin position="7"/>
        <end position="38"/>
    </location>
</feature>
<reference evidence="7 8" key="1">
    <citation type="submission" date="2021-06" db="EMBL/GenBank/DDBJ databases">
        <authorList>
            <person name="Sun Q."/>
            <person name="Li D."/>
        </authorList>
    </citation>
    <scope>NUCLEOTIDE SEQUENCE [LARGE SCALE GENOMIC DNA]</scope>
    <source>
        <strain evidence="7 8">MSJ-40</strain>
    </source>
</reference>
<keyword evidence="3 5" id="KW-1133">Transmembrane helix</keyword>
<dbReference type="Pfam" id="PF01061">
    <property type="entry name" value="ABC2_membrane"/>
    <property type="match status" value="1"/>
</dbReference>
<organism evidence="7 8">
    <name type="scientific">Tissierella simiarum</name>
    <dbReference type="NCBI Taxonomy" id="2841534"/>
    <lineage>
        <taxon>Bacteria</taxon>
        <taxon>Bacillati</taxon>
        <taxon>Bacillota</taxon>
        <taxon>Tissierellia</taxon>
        <taxon>Tissierellales</taxon>
        <taxon>Tissierellaceae</taxon>
        <taxon>Tissierella</taxon>
    </lineage>
</organism>
<proteinExistence type="predicted"/>
<dbReference type="PANTHER" id="PTHR43027">
    <property type="entry name" value="DOXORUBICIN RESISTANCE ABC TRANSPORTER PERMEASE PROTEIN DRRC-RELATED"/>
    <property type="match status" value="1"/>
</dbReference>
<evidence type="ECO:0000256" key="4">
    <source>
        <dbReference type="ARBA" id="ARBA00023136"/>
    </source>
</evidence>
<comment type="caution">
    <text evidence="7">The sequence shown here is derived from an EMBL/GenBank/DDBJ whole genome shotgun (WGS) entry which is preliminary data.</text>
</comment>
<sequence length="157" mass="17419">MIKVGNIPLWVLLFTNFLSALIHMLLVSLIIYISAPIIFKADYPMNPLTYFLSLLLFIIICIIIGIIIGLIAKKPSTMTMLSQLVFLPSLLLSGIMFPSDMLPEFFIKVSSIFPATHSIKILTASNKLTLNLMLPLIIIGVVVVATLVITYKKILVD</sequence>
<feature type="transmembrane region" description="Helical" evidence="5">
    <location>
        <begin position="50"/>
        <end position="72"/>
    </location>
</feature>
<dbReference type="PANTHER" id="PTHR43027:SF2">
    <property type="entry name" value="TRANSPORT PERMEASE PROTEIN"/>
    <property type="match status" value="1"/>
</dbReference>
<evidence type="ECO:0000256" key="3">
    <source>
        <dbReference type="ARBA" id="ARBA00022989"/>
    </source>
</evidence>
<dbReference type="Proteomes" id="UP000749471">
    <property type="component" value="Unassembled WGS sequence"/>
</dbReference>
<dbReference type="InterPro" id="IPR052902">
    <property type="entry name" value="ABC-2_transporter"/>
</dbReference>
<feature type="domain" description="ABC-2 type transporter transmembrane" evidence="6">
    <location>
        <begin position="8"/>
        <end position="124"/>
    </location>
</feature>
<evidence type="ECO:0000256" key="1">
    <source>
        <dbReference type="ARBA" id="ARBA00004141"/>
    </source>
</evidence>
<feature type="transmembrane region" description="Helical" evidence="5">
    <location>
        <begin position="132"/>
        <end position="151"/>
    </location>
</feature>